<dbReference type="SMART" id="SM00855">
    <property type="entry name" value="PGAM"/>
    <property type="match status" value="1"/>
</dbReference>
<dbReference type="PANTHER" id="PTHR48100">
    <property type="entry name" value="BROAD-SPECIFICITY PHOSPHATASE YOR283W-RELATED"/>
    <property type="match status" value="1"/>
</dbReference>
<name>A0A420HU02_9PEZI</name>
<dbReference type="InterPro" id="IPR050275">
    <property type="entry name" value="PGM_Phosphatase"/>
</dbReference>
<gene>
    <name evidence="2" type="ORF">GcM3_161004</name>
</gene>
<dbReference type="Pfam" id="PF00300">
    <property type="entry name" value="His_Phos_1"/>
    <property type="match status" value="1"/>
</dbReference>
<keyword evidence="3" id="KW-1185">Reference proteome</keyword>
<dbReference type="Gene3D" id="3.40.50.1240">
    <property type="entry name" value="Phosphoglycerate mutase-like"/>
    <property type="match status" value="1"/>
</dbReference>
<dbReference type="AlphaFoldDB" id="A0A420HU02"/>
<evidence type="ECO:0000256" key="1">
    <source>
        <dbReference type="SAM" id="Phobius"/>
    </source>
</evidence>
<keyword evidence="1" id="KW-1133">Transmembrane helix</keyword>
<proteinExistence type="predicted"/>
<dbReference type="GO" id="GO:0005737">
    <property type="term" value="C:cytoplasm"/>
    <property type="evidence" value="ECO:0007669"/>
    <property type="project" value="TreeGrafter"/>
</dbReference>
<evidence type="ECO:0000313" key="2">
    <source>
        <dbReference type="EMBL" id="RKF60849.1"/>
    </source>
</evidence>
<comment type="caution">
    <text evidence="2">The sequence shown here is derived from an EMBL/GenBank/DDBJ whole genome shotgun (WGS) entry which is preliminary data.</text>
</comment>
<sequence length="361" mass="41452">MVKGRKSVKSINRRVSYEKKTCLIPLLGISTFLFALFVIMGVSRGQVQEHLELSTVTGYFQQDDPSTESNDYDFKKNSFGLVNRLYDSDVDFDPDRKKTQWQRFEAEINRLNNQSQANTHYKLLYLGRHGEGYHNLAESFYGTKAWDCYWSLQKGNETTTWVDAELTPLGISQAQAAQKFWANMIESEIIPVPQVYYVSPLLRCQQTAWNTFFGLNLPPERPFKPVVKELLRECIGVHTCDMRSSKNQIQKRYPDWIIEDGFTENDELWSPTLRESDEAMDQRTKLILDEILADDEHTFISISSHSGQIASALRVLGHREFQLGTGQAIPVLIKVDRVSGSLPRVKKAKWFTPETCPSPPK</sequence>
<protein>
    <submittedName>
        <fullName evidence="2">Putative phosphoglycerate mutase</fullName>
    </submittedName>
</protein>
<dbReference type="InterPro" id="IPR029033">
    <property type="entry name" value="His_PPase_superfam"/>
</dbReference>
<feature type="transmembrane region" description="Helical" evidence="1">
    <location>
        <begin position="21"/>
        <end position="42"/>
    </location>
</feature>
<dbReference type="CDD" id="cd07067">
    <property type="entry name" value="HP_PGM_like"/>
    <property type="match status" value="1"/>
</dbReference>
<organism evidence="2 3">
    <name type="scientific">Golovinomyces cichoracearum</name>
    <dbReference type="NCBI Taxonomy" id="62708"/>
    <lineage>
        <taxon>Eukaryota</taxon>
        <taxon>Fungi</taxon>
        <taxon>Dikarya</taxon>
        <taxon>Ascomycota</taxon>
        <taxon>Pezizomycotina</taxon>
        <taxon>Leotiomycetes</taxon>
        <taxon>Erysiphales</taxon>
        <taxon>Erysiphaceae</taxon>
        <taxon>Golovinomyces</taxon>
    </lineage>
</organism>
<dbReference type="PANTHER" id="PTHR48100:SF1">
    <property type="entry name" value="HISTIDINE PHOSPHATASE FAMILY PROTEIN-RELATED"/>
    <property type="match status" value="1"/>
</dbReference>
<dbReference type="InterPro" id="IPR013078">
    <property type="entry name" value="His_Pase_superF_clade-1"/>
</dbReference>
<accession>A0A420HU02</accession>
<reference evidence="2 3" key="1">
    <citation type="journal article" date="2018" name="BMC Genomics">
        <title>Comparative genome analyses reveal sequence features reflecting distinct modes of host-adaptation between dicot and monocot powdery mildew.</title>
        <authorList>
            <person name="Wu Y."/>
            <person name="Ma X."/>
            <person name="Pan Z."/>
            <person name="Kale S.D."/>
            <person name="Song Y."/>
            <person name="King H."/>
            <person name="Zhang Q."/>
            <person name="Presley C."/>
            <person name="Deng X."/>
            <person name="Wei C.I."/>
            <person name="Xiao S."/>
        </authorList>
    </citation>
    <scope>NUCLEOTIDE SEQUENCE [LARGE SCALE GENOMIC DNA]</scope>
    <source>
        <strain evidence="2">UMSG3</strain>
    </source>
</reference>
<evidence type="ECO:0000313" key="3">
    <source>
        <dbReference type="Proteomes" id="UP000283383"/>
    </source>
</evidence>
<keyword evidence="1" id="KW-0472">Membrane</keyword>
<keyword evidence="1" id="KW-0812">Transmembrane</keyword>
<dbReference type="GO" id="GO:0016791">
    <property type="term" value="F:phosphatase activity"/>
    <property type="evidence" value="ECO:0007669"/>
    <property type="project" value="TreeGrafter"/>
</dbReference>
<dbReference type="Proteomes" id="UP000283383">
    <property type="component" value="Unassembled WGS sequence"/>
</dbReference>
<dbReference type="SUPFAM" id="SSF53254">
    <property type="entry name" value="Phosphoglycerate mutase-like"/>
    <property type="match status" value="1"/>
</dbReference>
<dbReference type="EMBL" id="MCBQ01016162">
    <property type="protein sequence ID" value="RKF60849.1"/>
    <property type="molecule type" value="Genomic_DNA"/>
</dbReference>